<evidence type="ECO:0000256" key="8">
    <source>
        <dbReference type="ARBA" id="ARBA00023224"/>
    </source>
</evidence>
<comment type="subcellular location">
    <subcellularLocation>
        <location evidence="1">Cell membrane</location>
        <topology evidence="1">Multi-pass membrane protein</topology>
    </subcellularLocation>
</comment>
<dbReference type="SMART" id="SM00283">
    <property type="entry name" value="MA"/>
    <property type="match status" value="1"/>
</dbReference>
<dbReference type="OrthoDB" id="6434013at2"/>
<feature type="transmembrane region" description="Helical" evidence="11">
    <location>
        <begin position="289"/>
        <end position="313"/>
    </location>
</feature>
<dbReference type="PANTHER" id="PTHR32089">
    <property type="entry name" value="METHYL-ACCEPTING CHEMOTAXIS PROTEIN MCPB"/>
    <property type="match status" value="1"/>
</dbReference>
<feature type="domain" description="HBM" evidence="14">
    <location>
        <begin position="40"/>
        <end position="287"/>
    </location>
</feature>
<dbReference type="InterPro" id="IPR003660">
    <property type="entry name" value="HAMP_dom"/>
</dbReference>
<dbReference type="Pfam" id="PF00672">
    <property type="entry name" value="HAMP"/>
    <property type="match status" value="1"/>
</dbReference>
<evidence type="ECO:0000313" key="16">
    <source>
        <dbReference type="Proteomes" id="UP000030980"/>
    </source>
</evidence>
<dbReference type="SMART" id="SM00304">
    <property type="entry name" value="HAMP"/>
    <property type="match status" value="2"/>
</dbReference>
<proteinExistence type="inferred from homology"/>
<evidence type="ECO:0008006" key="17">
    <source>
        <dbReference type="Google" id="ProtNLM"/>
    </source>
</evidence>
<name>A0A0B3BZB1_9PSED</name>
<evidence type="ECO:0000256" key="11">
    <source>
        <dbReference type="SAM" id="Phobius"/>
    </source>
</evidence>
<gene>
    <name evidence="15" type="ORF">PT85_10735</name>
</gene>
<keyword evidence="6 11" id="KW-1133">Transmembrane helix</keyword>
<dbReference type="Proteomes" id="UP000030980">
    <property type="component" value="Unassembled WGS sequence"/>
</dbReference>
<dbReference type="PROSITE" id="PS50885">
    <property type="entry name" value="HAMP"/>
    <property type="match status" value="1"/>
</dbReference>
<keyword evidence="3" id="KW-0488">Methylation</keyword>
<dbReference type="STRING" id="706570.PT85_10735"/>
<evidence type="ECO:0000256" key="1">
    <source>
        <dbReference type="ARBA" id="ARBA00004651"/>
    </source>
</evidence>
<dbReference type="Gene3D" id="1.10.287.950">
    <property type="entry name" value="Methyl-accepting chemotaxis protein"/>
    <property type="match status" value="1"/>
</dbReference>
<dbReference type="EMBL" id="JTAK01000004">
    <property type="protein sequence ID" value="KHO64657.1"/>
    <property type="molecule type" value="Genomic_DNA"/>
</dbReference>
<dbReference type="CDD" id="cd11386">
    <property type="entry name" value="MCP_signal"/>
    <property type="match status" value="1"/>
</dbReference>
<sequence length="643" mass="69897">MSLFHRLLANLPMTRKLGLGFGFAILFTLLGNLYGLRSLDQLIDGSLLQNRLAEAARLAETIPPLQLRFDKDAHPRHAEQLAALEGGIAELLRGARQDDPRIHREIDANLQRLAAIRTAFDALIEARASREQSRQVMIGNGNKAMAALTALEEQIDAALQANPTDTALHRQNRALGDLVKRVLETRYLVRGFVFQHTDASFELAIPGFQRALDQAATLRQLLPARQVPYLDELSQYLTLYRQGIESFKDGLAQTAAAHAALLEHQSESVRAIGELNAQVRERMEAQLSLAFQVTLGLMLLAILLGTVAAVVIARQVTEPLRKTLEFAQRITSGDLRADLVSDRHDELGLLQRAMHQMRESLRELIGSIDGSVTRIASSAEELSAISAQTSSGVQHQKAETEQVATAINEMAATVQEVARNAASAAASSNQAEQQAHAGQRVVAAALEQIERMAAQASRSAEAMQRLRHDSQAIGSVLDVIKNVAEQTNLLALNAAIEAARAGEAGRGFAVVADEVRGLAQRTQQSTREIEQLIASLQEAAQHAGQSMDENRTLSEDTVTLARDVGQALRDITAQVSQLQDMSQQIAAAAEEQSAVAEEINRSVTQVQDISQQTASASEQAATSTVELARLGGDLRQLTQRFRL</sequence>
<dbReference type="GO" id="GO:0006935">
    <property type="term" value="P:chemotaxis"/>
    <property type="evidence" value="ECO:0007669"/>
    <property type="project" value="UniProtKB-KW"/>
</dbReference>
<evidence type="ECO:0000256" key="4">
    <source>
        <dbReference type="ARBA" id="ARBA00022500"/>
    </source>
</evidence>
<dbReference type="Gene3D" id="1.20.1440.210">
    <property type="match status" value="1"/>
</dbReference>
<dbReference type="FunFam" id="1.10.287.950:FF:000001">
    <property type="entry name" value="Methyl-accepting chemotaxis sensory transducer"/>
    <property type="match status" value="1"/>
</dbReference>
<keyword evidence="16" id="KW-1185">Reference proteome</keyword>
<dbReference type="PROSITE" id="PS51753">
    <property type="entry name" value="HBM"/>
    <property type="match status" value="1"/>
</dbReference>
<dbReference type="GO" id="GO:0005886">
    <property type="term" value="C:plasma membrane"/>
    <property type="evidence" value="ECO:0007669"/>
    <property type="project" value="UniProtKB-SubCell"/>
</dbReference>
<dbReference type="PROSITE" id="PS50111">
    <property type="entry name" value="CHEMOTAXIS_TRANSDUC_2"/>
    <property type="match status" value="1"/>
</dbReference>
<keyword evidence="2" id="KW-1003">Cell membrane</keyword>
<accession>A0A0B3BZB1</accession>
<dbReference type="AlphaFoldDB" id="A0A0B3BZB1"/>
<evidence type="ECO:0000256" key="9">
    <source>
        <dbReference type="ARBA" id="ARBA00029447"/>
    </source>
</evidence>
<dbReference type="GO" id="GO:0007165">
    <property type="term" value="P:signal transduction"/>
    <property type="evidence" value="ECO:0007669"/>
    <property type="project" value="UniProtKB-KW"/>
</dbReference>
<evidence type="ECO:0000256" key="5">
    <source>
        <dbReference type="ARBA" id="ARBA00022692"/>
    </source>
</evidence>
<evidence type="ECO:0000256" key="10">
    <source>
        <dbReference type="PROSITE-ProRule" id="PRU00284"/>
    </source>
</evidence>
<protein>
    <recommendedName>
        <fullName evidence="17">Methyl-accepting chemotaxis protein</fullName>
    </recommendedName>
</protein>
<feature type="domain" description="Methyl-accepting transducer" evidence="12">
    <location>
        <begin position="371"/>
        <end position="607"/>
    </location>
</feature>
<dbReference type="RefSeq" id="WP_039606629.1">
    <property type="nucleotide sequence ID" value="NZ_FMUP01000002.1"/>
</dbReference>
<keyword evidence="5 11" id="KW-0812">Transmembrane</keyword>
<dbReference type="SUPFAM" id="SSF58104">
    <property type="entry name" value="Methyl-accepting chemotaxis protein (MCP) signaling domain"/>
    <property type="match status" value="1"/>
</dbReference>
<evidence type="ECO:0000256" key="6">
    <source>
        <dbReference type="ARBA" id="ARBA00022989"/>
    </source>
</evidence>
<evidence type="ECO:0000256" key="7">
    <source>
        <dbReference type="ARBA" id="ARBA00023136"/>
    </source>
</evidence>
<evidence type="ECO:0000259" key="12">
    <source>
        <dbReference type="PROSITE" id="PS50111"/>
    </source>
</evidence>
<dbReference type="SMART" id="SM01358">
    <property type="entry name" value="HBM"/>
    <property type="match status" value="1"/>
</dbReference>
<evidence type="ECO:0000256" key="3">
    <source>
        <dbReference type="ARBA" id="ARBA00022481"/>
    </source>
</evidence>
<evidence type="ECO:0000259" key="13">
    <source>
        <dbReference type="PROSITE" id="PS50885"/>
    </source>
</evidence>
<keyword evidence="8 10" id="KW-0807">Transducer</keyword>
<evidence type="ECO:0000259" key="14">
    <source>
        <dbReference type="PROSITE" id="PS51753"/>
    </source>
</evidence>
<keyword evidence="7 11" id="KW-0472">Membrane</keyword>
<feature type="domain" description="HAMP" evidence="13">
    <location>
        <begin position="314"/>
        <end position="366"/>
    </location>
</feature>
<dbReference type="Pfam" id="PF00015">
    <property type="entry name" value="MCPsignal"/>
    <property type="match status" value="1"/>
</dbReference>
<dbReference type="InterPro" id="IPR004089">
    <property type="entry name" value="MCPsignal_dom"/>
</dbReference>
<dbReference type="PANTHER" id="PTHR32089:SF120">
    <property type="entry name" value="METHYL-ACCEPTING CHEMOTAXIS PROTEIN TLPQ"/>
    <property type="match status" value="1"/>
</dbReference>
<dbReference type="CDD" id="cd06225">
    <property type="entry name" value="HAMP"/>
    <property type="match status" value="1"/>
</dbReference>
<comment type="similarity">
    <text evidence="9">Belongs to the methyl-accepting chemotaxis (MCP) protein family.</text>
</comment>
<evidence type="ECO:0000256" key="2">
    <source>
        <dbReference type="ARBA" id="ARBA00022475"/>
    </source>
</evidence>
<evidence type="ECO:0000313" key="15">
    <source>
        <dbReference type="EMBL" id="KHO64657.1"/>
    </source>
</evidence>
<reference evidence="15 16" key="1">
    <citation type="submission" date="2014-11" db="EMBL/GenBank/DDBJ databases">
        <title>Genome sequence of Pseudomonas tuomuerensis JCM 14085.</title>
        <authorList>
            <person name="Shin S.-K."/>
            <person name="Yi H."/>
        </authorList>
    </citation>
    <scope>NUCLEOTIDE SEQUENCE [LARGE SCALE GENOMIC DNA]</scope>
    <source>
        <strain evidence="15 16">JCM 14085</strain>
    </source>
</reference>
<comment type="caution">
    <text evidence="15">The sequence shown here is derived from an EMBL/GenBank/DDBJ whole genome shotgun (WGS) entry which is preliminary data.</text>
</comment>
<organism evidence="15 16">
    <name type="scientific">Pseudomonas flexibilis</name>
    <dbReference type="NCBI Taxonomy" id="706570"/>
    <lineage>
        <taxon>Bacteria</taxon>
        <taxon>Pseudomonadati</taxon>
        <taxon>Pseudomonadota</taxon>
        <taxon>Gammaproteobacteria</taxon>
        <taxon>Pseudomonadales</taxon>
        <taxon>Pseudomonadaceae</taxon>
        <taxon>Pseudomonas</taxon>
    </lineage>
</organism>
<dbReference type="InterPro" id="IPR032255">
    <property type="entry name" value="HBM"/>
</dbReference>
<dbReference type="Pfam" id="PF16591">
    <property type="entry name" value="HBM"/>
    <property type="match status" value="1"/>
</dbReference>
<keyword evidence="4" id="KW-0145">Chemotaxis</keyword>